<dbReference type="Gene3D" id="1.10.10.10">
    <property type="entry name" value="Winged helix-like DNA-binding domain superfamily/Winged helix DNA-binding domain"/>
    <property type="match status" value="1"/>
</dbReference>
<name>A0AAU9ALG2_LYSEN</name>
<dbReference type="PANTHER" id="PTHR48111:SF4">
    <property type="entry name" value="DNA-BINDING DUAL TRANSCRIPTIONAL REGULATOR OMPR"/>
    <property type="match status" value="1"/>
</dbReference>
<gene>
    <name evidence="12" type="ORF">LEN_4308</name>
</gene>
<evidence type="ECO:0000259" key="11">
    <source>
        <dbReference type="PROSITE" id="PS51755"/>
    </source>
</evidence>
<evidence type="ECO:0000256" key="6">
    <source>
        <dbReference type="ARBA" id="ARBA00023125"/>
    </source>
</evidence>
<dbReference type="SMART" id="SM00862">
    <property type="entry name" value="Trans_reg_C"/>
    <property type="match status" value="1"/>
</dbReference>
<keyword evidence="4" id="KW-0902">Two-component regulatory system</keyword>
<reference evidence="12 13" key="1">
    <citation type="journal article" date="2017" name="DNA Res.">
        <title>Complete genome sequence and expression profile of the commercial lytic enzyme producer Lysobacter enzymogenes M497-1.</title>
        <authorList>
            <person name="Takami H."/>
            <person name="Toyoda A."/>
            <person name="Uchiyama I."/>
            <person name="Itoh T."/>
            <person name="Takaki Y."/>
            <person name="Arai W."/>
            <person name="Nishi S."/>
            <person name="Kawai M."/>
            <person name="Shinya K."/>
            <person name="Ikeda H."/>
        </authorList>
    </citation>
    <scope>NUCLEOTIDE SEQUENCE [LARGE SCALE GENOMIC DNA]</scope>
    <source>
        <strain evidence="12 13">M497-1</strain>
    </source>
</reference>
<dbReference type="GeneID" id="83066099"/>
<feature type="modified residue" description="4-aspartylphosphate" evidence="8">
    <location>
        <position position="64"/>
    </location>
</feature>
<evidence type="ECO:0000259" key="10">
    <source>
        <dbReference type="PROSITE" id="PS50110"/>
    </source>
</evidence>
<dbReference type="GO" id="GO:0005829">
    <property type="term" value="C:cytosol"/>
    <property type="evidence" value="ECO:0007669"/>
    <property type="project" value="TreeGrafter"/>
</dbReference>
<dbReference type="Proteomes" id="UP000218824">
    <property type="component" value="Chromosome"/>
</dbReference>
<dbReference type="Pfam" id="PF00072">
    <property type="entry name" value="Response_reg"/>
    <property type="match status" value="1"/>
</dbReference>
<dbReference type="PROSITE" id="PS51755">
    <property type="entry name" value="OMPR_PHOB"/>
    <property type="match status" value="1"/>
</dbReference>
<dbReference type="FunFam" id="1.10.10.10:FF:000099">
    <property type="entry name" value="Two-component system response regulator TorR"/>
    <property type="match status" value="1"/>
</dbReference>
<feature type="domain" description="Response regulatory" evidence="10">
    <location>
        <begin position="15"/>
        <end position="128"/>
    </location>
</feature>
<accession>A0AAU9ALG2</accession>
<dbReference type="KEGG" id="lem:LEN_4308"/>
<evidence type="ECO:0000256" key="5">
    <source>
        <dbReference type="ARBA" id="ARBA00023015"/>
    </source>
</evidence>
<evidence type="ECO:0000256" key="7">
    <source>
        <dbReference type="ARBA" id="ARBA00023163"/>
    </source>
</evidence>
<keyword evidence="3 8" id="KW-0597">Phosphoprotein</keyword>
<keyword evidence="7" id="KW-0804">Transcription</keyword>
<dbReference type="InterPro" id="IPR001789">
    <property type="entry name" value="Sig_transdc_resp-reg_receiver"/>
</dbReference>
<proteinExistence type="predicted"/>
<comment type="subcellular location">
    <subcellularLocation>
        <location evidence="1">Cytoplasm</location>
    </subcellularLocation>
</comment>
<dbReference type="GO" id="GO:0006355">
    <property type="term" value="P:regulation of DNA-templated transcription"/>
    <property type="evidence" value="ECO:0007669"/>
    <property type="project" value="InterPro"/>
</dbReference>
<dbReference type="InterPro" id="IPR039420">
    <property type="entry name" value="WalR-like"/>
</dbReference>
<feature type="domain" description="OmpR/PhoB-type" evidence="11">
    <location>
        <begin position="140"/>
        <end position="240"/>
    </location>
</feature>
<feature type="DNA-binding region" description="OmpR/PhoB-type" evidence="9">
    <location>
        <begin position="140"/>
        <end position="240"/>
    </location>
</feature>
<dbReference type="AlphaFoldDB" id="A0AAU9ALG2"/>
<dbReference type="RefSeq" id="WP_096380969.1">
    <property type="nucleotide sequence ID" value="NZ_AP014940.1"/>
</dbReference>
<dbReference type="InterPro" id="IPR001867">
    <property type="entry name" value="OmpR/PhoB-type_DNA-bd"/>
</dbReference>
<evidence type="ECO:0000256" key="1">
    <source>
        <dbReference type="ARBA" id="ARBA00004496"/>
    </source>
</evidence>
<evidence type="ECO:0000256" key="4">
    <source>
        <dbReference type="ARBA" id="ARBA00023012"/>
    </source>
</evidence>
<keyword evidence="6 9" id="KW-0238">DNA-binding</keyword>
<dbReference type="InterPro" id="IPR016032">
    <property type="entry name" value="Sig_transdc_resp-reg_C-effctor"/>
</dbReference>
<sequence length="245" mass="25891">MSSPSSDAVPAAQPRLLLVDDDADILALLARYLGANGCKTAAASSAAQARAAVAAGGIDLVLLDLGLPDEDGLSLLRHLQTQWRGPVIVVSGRGDAVDRVVGLELGADDYVAKPFDFRELLARIRSVLRRVPSPPSSPSAECLAFEGFRLDLSSRRLTDAGGAEIALTTGEFQLLRALLQRPQQVLSRDELMTALHGREAGPYDRTIDVAVGRLRRKLESDPSAPSLIKAVRGAGYLFAAAVSAA</sequence>
<evidence type="ECO:0000256" key="2">
    <source>
        <dbReference type="ARBA" id="ARBA00022490"/>
    </source>
</evidence>
<evidence type="ECO:0000313" key="12">
    <source>
        <dbReference type="EMBL" id="BAV99795.1"/>
    </source>
</evidence>
<dbReference type="InterPro" id="IPR011006">
    <property type="entry name" value="CheY-like_superfamily"/>
</dbReference>
<evidence type="ECO:0000256" key="9">
    <source>
        <dbReference type="PROSITE-ProRule" id="PRU01091"/>
    </source>
</evidence>
<dbReference type="GO" id="GO:0032993">
    <property type="term" value="C:protein-DNA complex"/>
    <property type="evidence" value="ECO:0007669"/>
    <property type="project" value="TreeGrafter"/>
</dbReference>
<dbReference type="EMBL" id="AP014940">
    <property type="protein sequence ID" value="BAV99795.1"/>
    <property type="molecule type" value="Genomic_DNA"/>
</dbReference>
<dbReference type="SUPFAM" id="SSF46894">
    <property type="entry name" value="C-terminal effector domain of the bipartite response regulators"/>
    <property type="match status" value="1"/>
</dbReference>
<organism evidence="12 13">
    <name type="scientific">Lysobacter enzymogenes</name>
    <dbReference type="NCBI Taxonomy" id="69"/>
    <lineage>
        <taxon>Bacteria</taxon>
        <taxon>Pseudomonadati</taxon>
        <taxon>Pseudomonadota</taxon>
        <taxon>Gammaproteobacteria</taxon>
        <taxon>Lysobacterales</taxon>
        <taxon>Lysobacteraceae</taxon>
        <taxon>Lysobacter</taxon>
    </lineage>
</organism>
<dbReference type="PROSITE" id="PS50110">
    <property type="entry name" value="RESPONSE_REGULATORY"/>
    <property type="match status" value="1"/>
</dbReference>
<evidence type="ECO:0000256" key="3">
    <source>
        <dbReference type="ARBA" id="ARBA00022553"/>
    </source>
</evidence>
<dbReference type="GO" id="GO:0000156">
    <property type="term" value="F:phosphorelay response regulator activity"/>
    <property type="evidence" value="ECO:0007669"/>
    <property type="project" value="TreeGrafter"/>
</dbReference>
<dbReference type="Gene3D" id="6.10.250.690">
    <property type="match status" value="1"/>
</dbReference>
<keyword evidence="5" id="KW-0805">Transcription regulation</keyword>
<dbReference type="GO" id="GO:0000976">
    <property type="term" value="F:transcription cis-regulatory region binding"/>
    <property type="evidence" value="ECO:0007669"/>
    <property type="project" value="TreeGrafter"/>
</dbReference>
<evidence type="ECO:0000256" key="8">
    <source>
        <dbReference type="PROSITE-ProRule" id="PRU00169"/>
    </source>
</evidence>
<protein>
    <submittedName>
        <fullName evidence="12">Transcriptional regulator</fullName>
    </submittedName>
</protein>
<dbReference type="Gene3D" id="3.40.50.2300">
    <property type="match status" value="1"/>
</dbReference>
<dbReference type="PANTHER" id="PTHR48111">
    <property type="entry name" value="REGULATOR OF RPOS"/>
    <property type="match status" value="1"/>
</dbReference>
<dbReference type="SUPFAM" id="SSF52172">
    <property type="entry name" value="CheY-like"/>
    <property type="match status" value="1"/>
</dbReference>
<dbReference type="Pfam" id="PF00486">
    <property type="entry name" value="Trans_reg_C"/>
    <property type="match status" value="1"/>
</dbReference>
<dbReference type="SMART" id="SM00448">
    <property type="entry name" value="REC"/>
    <property type="match status" value="1"/>
</dbReference>
<dbReference type="CDD" id="cd00383">
    <property type="entry name" value="trans_reg_C"/>
    <property type="match status" value="1"/>
</dbReference>
<keyword evidence="2" id="KW-0963">Cytoplasm</keyword>
<dbReference type="InterPro" id="IPR036388">
    <property type="entry name" value="WH-like_DNA-bd_sf"/>
</dbReference>
<evidence type="ECO:0000313" key="13">
    <source>
        <dbReference type="Proteomes" id="UP000218824"/>
    </source>
</evidence>